<reference evidence="3" key="3">
    <citation type="submission" date="2025-08" db="UniProtKB">
        <authorList>
            <consortium name="RefSeq"/>
        </authorList>
    </citation>
    <scope>IDENTIFICATION</scope>
    <source>
        <strain evidence="3">CBS 342.82</strain>
    </source>
</reference>
<keyword evidence="2" id="KW-1185">Reference proteome</keyword>
<evidence type="ECO:0000313" key="3">
    <source>
        <dbReference type="RefSeq" id="XP_033458466.1"/>
    </source>
</evidence>
<gene>
    <name evidence="3" type="ORF">K489DRAFT_340503</name>
</gene>
<dbReference type="Pfam" id="PF04801">
    <property type="entry name" value="RPC5"/>
    <property type="match status" value="2"/>
</dbReference>
<dbReference type="OrthoDB" id="340681at2759"/>
<dbReference type="AlphaFoldDB" id="A0A6J3M074"/>
<feature type="compositionally biased region" description="Acidic residues" evidence="1">
    <location>
        <begin position="328"/>
        <end position="346"/>
    </location>
</feature>
<feature type="compositionally biased region" description="Basic residues" evidence="1">
    <location>
        <begin position="309"/>
        <end position="322"/>
    </location>
</feature>
<reference evidence="3" key="1">
    <citation type="submission" date="2020-01" db="EMBL/GenBank/DDBJ databases">
        <authorList>
            <consortium name="DOE Joint Genome Institute"/>
            <person name="Haridas S."/>
            <person name="Albert R."/>
            <person name="Binder M."/>
            <person name="Bloem J."/>
            <person name="Labutti K."/>
            <person name="Salamov A."/>
            <person name="Andreopoulos B."/>
            <person name="Baker S.E."/>
            <person name="Barry K."/>
            <person name="Bills G."/>
            <person name="Bluhm B.H."/>
            <person name="Cannon C."/>
            <person name="Castanera R."/>
            <person name="Culley D.E."/>
            <person name="Daum C."/>
            <person name="Ezra D."/>
            <person name="Gonzalez J.B."/>
            <person name="Henrissat B."/>
            <person name="Kuo A."/>
            <person name="Liang C."/>
            <person name="Lipzen A."/>
            <person name="Lutzoni F."/>
            <person name="Magnuson J."/>
            <person name="Mondo S."/>
            <person name="Nolan M."/>
            <person name="Ohm R."/>
            <person name="Pangilinan J."/>
            <person name="Park H.-J."/>
            <person name="Ramirez L."/>
            <person name="Alfaro M."/>
            <person name="Sun H."/>
            <person name="Tritt A."/>
            <person name="Yoshinaga Y."/>
            <person name="Zwiers L.-H."/>
            <person name="Turgeon B.G."/>
            <person name="Goodwin S.B."/>
            <person name="Spatafora J.W."/>
            <person name="Crous P.W."/>
            <person name="Grigoriev I.V."/>
        </authorList>
    </citation>
    <scope>NUCLEOTIDE SEQUENCE</scope>
    <source>
        <strain evidence="3">CBS 342.82</strain>
    </source>
</reference>
<evidence type="ECO:0000256" key="1">
    <source>
        <dbReference type="SAM" id="MobiDB-lite"/>
    </source>
</evidence>
<sequence length="364" mass="40891">MAPAKIDDDPVTAEYDVFLTPAMEEQIFLLQYPNRPRTRPYNNTFGATPRNMRIKPNAGYLEVDVKLNTDHNFNKYMGLKWGDASQTSKELHNATGTYGLAAGLAAAKSRALMSNRAKPLADRGDRELAFEQELVNFQSAESEGRVFSTQTLGGQIVRHDGQEEAGKANYFAGTFDGGTLHLTKITGTVQMRPQFHHLDAEEERNRIAATRAQAEAAEAGPAPAGHALRQRVITEEEKKSAEHRLKQILKAAEQEQWIQMQYIDEETDRAYTAFEDKLFVKNTADAPNLKSTMDNMEYLDAISAPRHGSPTRRRRRPPRRKRTVDLAAGDDEDHDEFHDDDDDEVHEVERGEPAPDADTHMSEG</sequence>
<name>A0A6J3M074_9PEZI</name>
<dbReference type="GO" id="GO:0005666">
    <property type="term" value="C:RNA polymerase III complex"/>
    <property type="evidence" value="ECO:0007669"/>
    <property type="project" value="TreeGrafter"/>
</dbReference>
<protein>
    <recommendedName>
        <fullName evidence="4">DNA-directed RNA polymerase III subunit Rpc5</fullName>
    </recommendedName>
</protein>
<accession>A0A6J3M074</accession>
<evidence type="ECO:0000313" key="2">
    <source>
        <dbReference type="Proteomes" id="UP000504637"/>
    </source>
</evidence>
<evidence type="ECO:0008006" key="4">
    <source>
        <dbReference type="Google" id="ProtNLM"/>
    </source>
</evidence>
<dbReference type="Proteomes" id="UP000504637">
    <property type="component" value="Unplaced"/>
</dbReference>
<feature type="compositionally biased region" description="Basic and acidic residues" evidence="1">
    <location>
        <begin position="347"/>
        <end position="364"/>
    </location>
</feature>
<reference evidence="3" key="2">
    <citation type="submission" date="2020-04" db="EMBL/GenBank/DDBJ databases">
        <authorList>
            <consortium name="NCBI Genome Project"/>
        </authorList>
    </citation>
    <scope>NUCLEOTIDE SEQUENCE</scope>
    <source>
        <strain evidence="3">CBS 342.82</strain>
    </source>
</reference>
<organism evidence="3">
    <name type="scientific">Dissoconium aciculare CBS 342.82</name>
    <dbReference type="NCBI Taxonomy" id="1314786"/>
    <lineage>
        <taxon>Eukaryota</taxon>
        <taxon>Fungi</taxon>
        <taxon>Dikarya</taxon>
        <taxon>Ascomycota</taxon>
        <taxon>Pezizomycotina</taxon>
        <taxon>Dothideomycetes</taxon>
        <taxon>Dothideomycetidae</taxon>
        <taxon>Mycosphaerellales</taxon>
        <taxon>Dissoconiaceae</taxon>
        <taxon>Dissoconium</taxon>
    </lineage>
</organism>
<dbReference type="RefSeq" id="XP_033458466.1">
    <property type="nucleotide sequence ID" value="XM_033602264.1"/>
</dbReference>
<dbReference type="PANTHER" id="PTHR12069">
    <property type="entry name" value="DNA-DIRECTED RNA POLYMERASES III 80 KDA POLYPEPTIDE RNA POLYMERASE III SUBUNIT 5"/>
    <property type="match status" value="1"/>
</dbReference>
<feature type="region of interest" description="Disordered" evidence="1">
    <location>
        <begin position="300"/>
        <end position="364"/>
    </location>
</feature>
<proteinExistence type="predicted"/>
<dbReference type="InterPro" id="IPR006886">
    <property type="entry name" value="RNA_pol_III_Rpc5"/>
</dbReference>
<dbReference type="GO" id="GO:0042797">
    <property type="term" value="P:tRNA transcription by RNA polymerase III"/>
    <property type="evidence" value="ECO:0007669"/>
    <property type="project" value="TreeGrafter"/>
</dbReference>
<dbReference type="PANTHER" id="PTHR12069:SF0">
    <property type="entry name" value="DNA-DIRECTED RNA POLYMERASE III SUBUNIT RPC5"/>
    <property type="match status" value="1"/>
</dbReference>
<dbReference type="GeneID" id="54360064"/>